<sequence length="122" mass="13391">MKKVLISHLLVSALGSFLIAIFTAAHQGYSFLAGSLVIFLSFLMLGIGFSLIFEKKLIALAISIIVFKYAILGIIIFTIVKLPWFTPLWFAMGVASFVLSAIYFAIDESLRSALKEGNDNVI</sequence>
<feature type="transmembrane region" description="Helical" evidence="1">
    <location>
        <begin position="60"/>
        <end position="80"/>
    </location>
</feature>
<evidence type="ECO:0000256" key="1">
    <source>
        <dbReference type="SAM" id="Phobius"/>
    </source>
</evidence>
<keyword evidence="1" id="KW-0812">Transmembrane</keyword>
<reference evidence="2" key="1">
    <citation type="submission" date="2022-08" db="EMBL/GenBank/DDBJ databases">
        <title>Novel Bdellovibrio Species Isolated from Svalbard: Designation Bdellovibrio svalbardensis.</title>
        <authorList>
            <person name="Mitchell R.J."/>
            <person name="Choi S.Y."/>
        </authorList>
    </citation>
    <scope>NUCLEOTIDE SEQUENCE</scope>
    <source>
        <strain evidence="2">PAP01</strain>
    </source>
</reference>
<feature type="transmembrane region" description="Helical" evidence="1">
    <location>
        <begin position="86"/>
        <end position="106"/>
    </location>
</feature>
<dbReference type="EMBL" id="JANRMI010000001">
    <property type="protein sequence ID" value="MDG0814923.1"/>
    <property type="molecule type" value="Genomic_DNA"/>
</dbReference>
<dbReference type="Proteomes" id="UP001152321">
    <property type="component" value="Unassembled WGS sequence"/>
</dbReference>
<feature type="transmembrane region" description="Helical" evidence="1">
    <location>
        <begin position="30"/>
        <end position="53"/>
    </location>
</feature>
<protein>
    <submittedName>
        <fullName evidence="2">Uncharacterized protein</fullName>
    </submittedName>
</protein>
<accession>A0ABT6DIJ3</accession>
<comment type="caution">
    <text evidence="2">The sequence shown here is derived from an EMBL/GenBank/DDBJ whole genome shotgun (WGS) entry which is preliminary data.</text>
</comment>
<gene>
    <name evidence="2" type="ORF">NWE73_01020</name>
</gene>
<dbReference type="RefSeq" id="WP_277576405.1">
    <property type="nucleotide sequence ID" value="NZ_JANRMI010000001.1"/>
</dbReference>
<proteinExistence type="predicted"/>
<evidence type="ECO:0000313" key="3">
    <source>
        <dbReference type="Proteomes" id="UP001152321"/>
    </source>
</evidence>
<organism evidence="2 3">
    <name type="scientific">Bdellovibrio svalbardensis</name>
    <dbReference type="NCBI Taxonomy" id="2972972"/>
    <lineage>
        <taxon>Bacteria</taxon>
        <taxon>Pseudomonadati</taxon>
        <taxon>Bdellovibrionota</taxon>
        <taxon>Bdellovibrionia</taxon>
        <taxon>Bdellovibrionales</taxon>
        <taxon>Pseudobdellovibrionaceae</taxon>
        <taxon>Bdellovibrio</taxon>
    </lineage>
</organism>
<name>A0ABT6DIJ3_9BACT</name>
<keyword evidence="3" id="KW-1185">Reference proteome</keyword>
<keyword evidence="1" id="KW-1133">Transmembrane helix</keyword>
<keyword evidence="1" id="KW-0472">Membrane</keyword>
<evidence type="ECO:0000313" key="2">
    <source>
        <dbReference type="EMBL" id="MDG0814923.1"/>
    </source>
</evidence>